<dbReference type="Pfam" id="PF07637">
    <property type="entry name" value="PSD5"/>
    <property type="match status" value="1"/>
</dbReference>
<reference evidence="7 8" key="1">
    <citation type="submission" date="2019-02" db="EMBL/GenBank/DDBJ databases">
        <title>Deep-cultivation of Planctomycetes and their phenomic and genomic characterization uncovers novel biology.</title>
        <authorList>
            <person name="Wiegand S."/>
            <person name="Jogler M."/>
            <person name="Boedeker C."/>
            <person name="Pinto D."/>
            <person name="Vollmers J."/>
            <person name="Rivas-Marin E."/>
            <person name="Kohn T."/>
            <person name="Peeters S.H."/>
            <person name="Heuer A."/>
            <person name="Rast P."/>
            <person name="Oberbeckmann S."/>
            <person name="Bunk B."/>
            <person name="Jeske O."/>
            <person name="Meyerdierks A."/>
            <person name="Storesund J.E."/>
            <person name="Kallscheuer N."/>
            <person name="Luecker S."/>
            <person name="Lage O.M."/>
            <person name="Pohl T."/>
            <person name="Merkel B.J."/>
            <person name="Hornburger P."/>
            <person name="Mueller R.-W."/>
            <person name="Bruemmer F."/>
            <person name="Labrenz M."/>
            <person name="Spormann A.M."/>
            <person name="Op den Camp H."/>
            <person name="Overmann J."/>
            <person name="Amann R."/>
            <person name="Jetten M.S.M."/>
            <person name="Mascher T."/>
            <person name="Medema M.H."/>
            <person name="Devos D.P."/>
            <person name="Kaster A.-K."/>
            <person name="Ovreas L."/>
            <person name="Rohde M."/>
            <person name="Galperin M.Y."/>
            <person name="Jogler C."/>
        </authorList>
    </citation>
    <scope>NUCLEOTIDE SEQUENCE [LARGE SCALE GENOMIC DNA]</scope>
    <source>
        <strain evidence="7 8">Pla85_3_4</strain>
    </source>
</reference>
<protein>
    <recommendedName>
        <fullName evidence="9">Planctomycete cytochrome C</fullName>
    </recommendedName>
</protein>
<name>A0A518DKF9_9BACT</name>
<dbReference type="KEGG" id="lcre:Pla8534_00650"/>
<dbReference type="InterPro" id="IPR013036">
    <property type="entry name" value="DUF1587"/>
</dbReference>
<evidence type="ECO:0000313" key="8">
    <source>
        <dbReference type="Proteomes" id="UP000317648"/>
    </source>
</evidence>
<dbReference type="Pfam" id="PF07627">
    <property type="entry name" value="PSCyt3"/>
    <property type="match status" value="1"/>
</dbReference>
<evidence type="ECO:0000259" key="5">
    <source>
        <dbReference type="Pfam" id="PF07631"/>
    </source>
</evidence>
<evidence type="ECO:0000259" key="4">
    <source>
        <dbReference type="Pfam" id="PF07627"/>
    </source>
</evidence>
<feature type="domain" description="DUF1588" evidence="4">
    <location>
        <begin position="954"/>
        <end position="1050"/>
    </location>
</feature>
<evidence type="ECO:0000259" key="2">
    <source>
        <dbReference type="Pfam" id="PF07624"/>
    </source>
</evidence>
<evidence type="ECO:0000256" key="1">
    <source>
        <dbReference type="SAM" id="SignalP"/>
    </source>
</evidence>
<dbReference type="Pfam" id="PF07626">
    <property type="entry name" value="PSD3"/>
    <property type="match status" value="1"/>
</dbReference>
<dbReference type="InterPro" id="IPR011478">
    <property type="entry name" value="DUF1585"/>
</dbReference>
<sequence length="1152" mass="129131" precursor="true">MTGLLANKRLLTLRWLLGLALSLGCCVQAALAEDGPVLADAEALVHLRQFCIRCHGPSKTAGKMRLDQPFDKIDEESWQKIVQVLHHVDMPPKEERQPSKVLRQQLEAWAQGRLNAHILKRAGDPGAVAWRRLTAIELDNMIRDLAGQPVAGDPLSSALNDKNGESNYLRASRHFPAENFGGEGFSNLGNVQNALSGPVLDKYLAMADEVARHARFDQQGKLVFDPPGAIQAPEVRRDQALSDLKLLAREVCGELYFGPGKLIGGEGDERSLDGAFKKAAESWAGPAPYLECLWLAQAAPDPENALTKIASMRNVNVSYLRRLSQLCESCPEGSLEEALWITPLRRLPKPTAIDQPVPDEVCRACAGIANSVWSCVQQATANGLTRTPSGPYRNVGSGRIPIRLTRKIPQRRDNKNVNVMVAPDRLTIVVDFLDADSAPTLYLGLPTLQLKEPDRDVFENVNGKQVKKGRERGETREMKLSRDSLLRMPAGARWEEHSFAKDHAEPALVLTKPCTMEFDIRTAATQLNPDGGNLDAFAFADRSEEGGPAQIRHSGNGTVDVAALLWPTADGAIARWLIGNQQQEEAFVTQWNAMFQRWFPPHPVTIAPFDGSRNTYGLPDEVQFYRDDARLQSQLLDAAGRQRMNDLWANLYLLSNEPRQRLAIFMGKYQISGLEHDAQVKKLAELQANPSKDEQQSQQRMNHPYGEIPVELPARLTFYKQQMERHRVLWQERTLAAVNEFASQAWRRPLTESEQSRLARQYDSMQQVGDIDAEGMLRMMLMRVLVSPHFLFRCERVASAGNEAPLDAWELATRLSLMIWASLPDEELRRCAGDGSLLRDDVLRQQTRRMLADPKARGMAEHFFGQWLGFAGFDRNTSGPDVEAFPEFTSSVRRSLYGESVAFFEDLIRNDRDARLIVGADYSFIDETLQRYYGLDSRTSGPSFARTQMSNAGRGGVLGLGAILVRNSRTRRTSPVNRGVWVVENLLGRHLPSPPADVPPIPDKVEDGLSLREQMVQHRDQPACAACHARIDPFGFAFESFDAAGRLRPQEFLDKIEYETTRDGVLLDGVEALRNYLTQRSEQVHRNLIRRMLGYALNRPVSVSDKPLIDRTLAVLAQEEYRLSSVVENIVLSRQFRLHRAATEREFAESDQ</sequence>
<dbReference type="InterPro" id="IPR013042">
    <property type="entry name" value="DUF1592"/>
</dbReference>
<keyword evidence="1" id="KW-0732">Signal</keyword>
<dbReference type="InterPro" id="IPR013043">
    <property type="entry name" value="DUF1595"/>
</dbReference>
<dbReference type="Proteomes" id="UP000317648">
    <property type="component" value="Chromosome"/>
</dbReference>
<gene>
    <name evidence="7" type="ORF">Pla8534_00650</name>
</gene>
<feature type="domain" description="DUF1592" evidence="5">
    <location>
        <begin position="806"/>
        <end position="935"/>
    </location>
</feature>
<feature type="domain" description="DUF1585" evidence="2">
    <location>
        <begin position="1064"/>
        <end position="1136"/>
    </location>
</feature>
<dbReference type="Pfam" id="PF07624">
    <property type="entry name" value="PSD2"/>
    <property type="match status" value="1"/>
</dbReference>
<keyword evidence="8" id="KW-1185">Reference proteome</keyword>
<dbReference type="InterPro" id="IPR013039">
    <property type="entry name" value="DUF1588"/>
</dbReference>
<dbReference type="EMBL" id="CP036433">
    <property type="protein sequence ID" value="QDU92320.1"/>
    <property type="molecule type" value="Genomic_DNA"/>
</dbReference>
<feature type="signal peptide" evidence="1">
    <location>
        <begin position="1"/>
        <end position="32"/>
    </location>
</feature>
<feature type="domain" description="DUF1595" evidence="6">
    <location>
        <begin position="737"/>
        <end position="795"/>
    </location>
</feature>
<accession>A0A518DKF9</accession>
<proteinExistence type="predicted"/>
<evidence type="ECO:0000259" key="6">
    <source>
        <dbReference type="Pfam" id="PF07637"/>
    </source>
</evidence>
<feature type="domain" description="DUF1587" evidence="3">
    <location>
        <begin position="131"/>
        <end position="214"/>
    </location>
</feature>
<organism evidence="7 8">
    <name type="scientific">Lignipirellula cremea</name>
    <dbReference type="NCBI Taxonomy" id="2528010"/>
    <lineage>
        <taxon>Bacteria</taxon>
        <taxon>Pseudomonadati</taxon>
        <taxon>Planctomycetota</taxon>
        <taxon>Planctomycetia</taxon>
        <taxon>Pirellulales</taxon>
        <taxon>Pirellulaceae</taxon>
        <taxon>Lignipirellula</taxon>
    </lineage>
</organism>
<evidence type="ECO:0000259" key="3">
    <source>
        <dbReference type="Pfam" id="PF07626"/>
    </source>
</evidence>
<feature type="chain" id="PRO_5021986632" description="Planctomycete cytochrome C" evidence="1">
    <location>
        <begin position="33"/>
        <end position="1152"/>
    </location>
</feature>
<evidence type="ECO:0008006" key="9">
    <source>
        <dbReference type="Google" id="ProtNLM"/>
    </source>
</evidence>
<evidence type="ECO:0000313" key="7">
    <source>
        <dbReference type="EMBL" id="QDU92320.1"/>
    </source>
</evidence>
<dbReference type="AlphaFoldDB" id="A0A518DKF9"/>
<dbReference type="Pfam" id="PF07631">
    <property type="entry name" value="PSD4"/>
    <property type="match status" value="1"/>
</dbReference>
<dbReference type="OrthoDB" id="175242at2"/>